<feature type="transmembrane region" description="Helical" evidence="1">
    <location>
        <begin position="90"/>
        <end position="112"/>
    </location>
</feature>
<dbReference type="InterPro" id="IPR046712">
    <property type="entry name" value="DUF6785"/>
</dbReference>
<dbReference type="Proteomes" id="UP000422108">
    <property type="component" value="Chromosome"/>
</dbReference>
<evidence type="ECO:0000259" key="2">
    <source>
        <dbReference type="Pfam" id="PF20580"/>
    </source>
</evidence>
<keyword evidence="1" id="KW-0472">Membrane</keyword>
<organism evidence="4 5">
    <name type="scientific">Desulfosarcina ovata subsp. ovata</name>
    <dbReference type="NCBI Taxonomy" id="2752305"/>
    <lineage>
        <taxon>Bacteria</taxon>
        <taxon>Pseudomonadati</taxon>
        <taxon>Thermodesulfobacteriota</taxon>
        <taxon>Desulfobacteria</taxon>
        <taxon>Desulfobacterales</taxon>
        <taxon>Desulfosarcinaceae</taxon>
        <taxon>Desulfosarcina</taxon>
    </lineage>
</organism>
<dbReference type="Pfam" id="PF20581">
    <property type="entry name" value="DUF6785"/>
    <property type="match status" value="1"/>
</dbReference>
<feature type="transmembrane region" description="Helical" evidence="1">
    <location>
        <begin position="238"/>
        <end position="259"/>
    </location>
</feature>
<evidence type="ECO:0000313" key="5">
    <source>
        <dbReference type="Proteomes" id="UP000422108"/>
    </source>
</evidence>
<feature type="transmembrane region" description="Helical" evidence="1">
    <location>
        <begin position="423"/>
        <end position="450"/>
    </location>
</feature>
<gene>
    <name evidence="4" type="ORF">DSCOOX_66410</name>
</gene>
<evidence type="ECO:0000259" key="3">
    <source>
        <dbReference type="Pfam" id="PF20581"/>
    </source>
</evidence>
<keyword evidence="5" id="KW-1185">Reference proteome</keyword>
<evidence type="ECO:0008006" key="6">
    <source>
        <dbReference type="Google" id="ProtNLM"/>
    </source>
</evidence>
<dbReference type="EMBL" id="AP021879">
    <property type="protein sequence ID" value="BBO93461.1"/>
    <property type="molecule type" value="Genomic_DNA"/>
</dbReference>
<feature type="transmembrane region" description="Helical" evidence="1">
    <location>
        <begin position="61"/>
        <end position="78"/>
    </location>
</feature>
<feature type="transmembrane region" description="Helical" evidence="1">
    <location>
        <begin position="279"/>
        <end position="301"/>
    </location>
</feature>
<feature type="transmembrane region" description="Helical" evidence="1">
    <location>
        <begin position="642"/>
        <end position="664"/>
    </location>
</feature>
<feature type="transmembrane region" description="Helical" evidence="1">
    <location>
        <begin position="570"/>
        <end position="592"/>
    </location>
</feature>
<feature type="transmembrane region" description="Helical" evidence="1">
    <location>
        <begin position="391"/>
        <end position="417"/>
    </location>
</feature>
<feature type="domain" description="DUF6785" evidence="3">
    <location>
        <begin position="21"/>
        <end position="537"/>
    </location>
</feature>
<sequence length="673" mass="74637">MALTKTAPHSDADDQTSGRVRWRAVILGLLLTVLICAYTPFHNCFRHGTPLGGGHFPLAPFFILTWLVILTAGIRCLFNARTPLTGRELLCAWVLMVIGSGIAYTGLARTFFINLTAPYHFATIGNNWAAVLQPLLPDGWYPADRQAITDLYNGLPGGRELGLGALMAKIPWQAWVRPLLGWAVFIFLCYGVMIGLTNLMSRQWLRNERMNLPLLRVPEMLETAFDQQQLWPFFEDRFLLAGLSIPVLLHLLNGLHFYFPQVPQVPTLVLAGPLFPQTGLFAGFYKLKIYIYPAFIGFAFLTTKQISASFFIFYLLGCLLTGLLGLLGFAIPAAALGTTFGPTLSHPEEMQMIGAGGIFFLFIVWLGRRHIVDIVAQVAGRQAAPTLETEWISLSGAFWTSLGCSIGLVAWCLYFGFPLLPALFLLGAGFMLLIVATRVICQGGIAYFTLTAAPIDGIFALFGSRFFTATGVLMAAVIQKVLFVDLRETLMPSLMHGAKISQATRQKRTMLTGIGLVLVLSVGVSFVAMLVLCYRYGLRELNLDWATRTTVGVYENVQTLIEQPMTPNRFVLSFAIVGAVFMLALVVAYHRFYWWPLHPIGYLTAYSSAARILWFSFFIGWACNTLCMRYGGVGLFKRARLFFIGLILGDFMMGGLWALVGIFMDTSYLVLPD</sequence>
<dbReference type="Pfam" id="PF20580">
    <property type="entry name" value="DUF6784"/>
    <property type="match status" value="1"/>
</dbReference>
<feature type="transmembrane region" description="Helical" evidence="1">
    <location>
        <begin position="313"/>
        <end position="338"/>
    </location>
</feature>
<feature type="transmembrane region" description="Helical" evidence="1">
    <location>
        <begin position="514"/>
        <end position="534"/>
    </location>
</feature>
<keyword evidence="1" id="KW-1133">Transmembrane helix</keyword>
<feature type="transmembrane region" description="Helical" evidence="1">
    <location>
        <begin position="612"/>
        <end position="630"/>
    </location>
</feature>
<reference evidence="4 5" key="1">
    <citation type="submission" date="2019-11" db="EMBL/GenBank/DDBJ databases">
        <title>Comparative genomics of hydrocarbon-degrading Desulfosarcina strains.</title>
        <authorList>
            <person name="Watanabe M."/>
            <person name="Kojima H."/>
            <person name="Fukui M."/>
        </authorList>
    </citation>
    <scope>NUCLEOTIDE SEQUENCE [LARGE SCALE GENOMIC DNA]</scope>
    <source>
        <strain evidence="5">oXyS1</strain>
    </source>
</reference>
<evidence type="ECO:0000313" key="4">
    <source>
        <dbReference type="EMBL" id="BBO93461.1"/>
    </source>
</evidence>
<name>A0A5K8AL80_9BACT</name>
<feature type="transmembrane region" description="Helical" evidence="1">
    <location>
        <begin position="179"/>
        <end position="200"/>
    </location>
</feature>
<protein>
    <recommendedName>
        <fullName evidence="6">Peptide transporter</fullName>
    </recommendedName>
</protein>
<feature type="transmembrane region" description="Helical" evidence="1">
    <location>
        <begin position="20"/>
        <end position="41"/>
    </location>
</feature>
<keyword evidence="1" id="KW-0812">Transmembrane</keyword>
<evidence type="ECO:0000256" key="1">
    <source>
        <dbReference type="SAM" id="Phobius"/>
    </source>
</evidence>
<feature type="domain" description="DUF6784" evidence="2">
    <location>
        <begin position="573"/>
        <end position="668"/>
    </location>
</feature>
<dbReference type="InterPro" id="IPR046711">
    <property type="entry name" value="DUF6784"/>
</dbReference>
<proteinExistence type="predicted"/>
<feature type="transmembrane region" description="Helical" evidence="1">
    <location>
        <begin position="350"/>
        <end position="367"/>
    </location>
</feature>
<feature type="transmembrane region" description="Helical" evidence="1">
    <location>
        <begin position="457"/>
        <end position="478"/>
    </location>
</feature>
<dbReference type="AlphaFoldDB" id="A0A5K8AL80"/>
<accession>A0A5K8AL80</accession>